<comment type="caution">
    <text evidence="1">The sequence shown here is derived from an EMBL/GenBank/DDBJ whole genome shotgun (WGS) entry which is preliminary data.</text>
</comment>
<dbReference type="Proteomes" id="UP001500928">
    <property type="component" value="Unassembled WGS sequence"/>
</dbReference>
<accession>A0ABP9CFJ9</accession>
<name>A0ABP9CFJ9_9PSEU</name>
<sequence length="101" mass="11145">MVYAFTQDVPIDEALYRRIMEQLGPEPLAGQVLHLCVRRPDGGLRYIDVWESEEACARAFDERIHPAVDAAFGGTRPGTEPRVDRLEVIDAQGALLHAAGS</sequence>
<evidence type="ECO:0000313" key="2">
    <source>
        <dbReference type="Proteomes" id="UP001500928"/>
    </source>
</evidence>
<gene>
    <name evidence="1" type="ORF">GCM10023200_51420</name>
</gene>
<protein>
    <recommendedName>
        <fullName evidence="3">ABM domain-containing protein</fullName>
    </recommendedName>
</protein>
<keyword evidence="2" id="KW-1185">Reference proteome</keyword>
<dbReference type="RefSeq" id="WP_345422665.1">
    <property type="nucleotide sequence ID" value="NZ_BAABHO010000057.1"/>
</dbReference>
<organism evidence="1 2">
    <name type="scientific">Actinomycetospora chlora</name>
    <dbReference type="NCBI Taxonomy" id="663608"/>
    <lineage>
        <taxon>Bacteria</taxon>
        <taxon>Bacillati</taxon>
        <taxon>Actinomycetota</taxon>
        <taxon>Actinomycetes</taxon>
        <taxon>Pseudonocardiales</taxon>
        <taxon>Pseudonocardiaceae</taxon>
        <taxon>Actinomycetospora</taxon>
    </lineage>
</organism>
<evidence type="ECO:0000313" key="1">
    <source>
        <dbReference type="EMBL" id="GAA4807503.1"/>
    </source>
</evidence>
<dbReference type="EMBL" id="BAABHO010000057">
    <property type="protein sequence ID" value="GAA4807503.1"/>
    <property type="molecule type" value="Genomic_DNA"/>
</dbReference>
<evidence type="ECO:0008006" key="3">
    <source>
        <dbReference type="Google" id="ProtNLM"/>
    </source>
</evidence>
<reference evidence="2" key="1">
    <citation type="journal article" date="2019" name="Int. J. Syst. Evol. Microbiol.">
        <title>The Global Catalogue of Microorganisms (GCM) 10K type strain sequencing project: providing services to taxonomists for standard genome sequencing and annotation.</title>
        <authorList>
            <consortium name="The Broad Institute Genomics Platform"/>
            <consortium name="The Broad Institute Genome Sequencing Center for Infectious Disease"/>
            <person name="Wu L."/>
            <person name="Ma J."/>
        </authorList>
    </citation>
    <scope>NUCLEOTIDE SEQUENCE [LARGE SCALE GENOMIC DNA]</scope>
    <source>
        <strain evidence="2">JCM 17979</strain>
    </source>
</reference>
<proteinExistence type="predicted"/>